<evidence type="ECO:0000313" key="1">
    <source>
        <dbReference type="EMBL" id="KAK8742113.1"/>
    </source>
</evidence>
<dbReference type="PANTHER" id="PTHR14024">
    <property type="entry name" value="PERILIPIN"/>
    <property type="match status" value="1"/>
</dbReference>
<gene>
    <name evidence="1" type="ORF">OTU49_002123</name>
</gene>
<evidence type="ECO:0000313" key="2">
    <source>
        <dbReference type="Proteomes" id="UP001445076"/>
    </source>
</evidence>
<feature type="non-terminal residue" evidence="1">
    <location>
        <position position="1"/>
    </location>
</feature>
<dbReference type="PANTHER" id="PTHR14024:SF49">
    <property type="entry name" value="LIPID STORAGE DROPLETS SURFACE-BINDING PROTEIN 1"/>
    <property type="match status" value="1"/>
</dbReference>
<accession>A0AAW0XQ86</accession>
<dbReference type="Proteomes" id="UP001445076">
    <property type="component" value="Unassembled WGS sequence"/>
</dbReference>
<dbReference type="GO" id="GO:0005811">
    <property type="term" value="C:lipid droplet"/>
    <property type="evidence" value="ECO:0007669"/>
    <property type="project" value="TreeGrafter"/>
</dbReference>
<proteinExistence type="predicted"/>
<name>A0AAW0XQ86_CHEQU</name>
<dbReference type="AlphaFoldDB" id="A0AAW0XQ86"/>
<organism evidence="1 2">
    <name type="scientific">Cherax quadricarinatus</name>
    <name type="common">Australian red claw crayfish</name>
    <dbReference type="NCBI Taxonomy" id="27406"/>
    <lineage>
        <taxon>Eukaryota</taxon>
        <taxon>Metazoa</taxon>
        <taxon>Ecdysozoa</taxon>
        <taxon>Arthropoda</taxon>
        <taxon>Crustacea</taxon>
        <taxon>Multicrustacea</taxon>
        <taxon>Malacostraca</taxon>
        <taxon>Eumalacostraca</taxon>
        <taxon>Eucarida</taxon>
        <taxon>Decapoda</taxon>
        <taxon>Pleocyemata</taxon>
        <taxon>Astacidea</taxon>
        <taxon>Parastacoidea</taxon>
        <taxon>Parastacidae</taxon>
        <taxon>Cherax</taxon>
    </lineage>
</organism>
<dbReference type="GO" id="GO:0019915">
    <property type="term" value="P:lipid storage"/>
    <property type="evidence" value="ECO:0007669"/>
    <property type="project" value="TreeGrafter"/>
</dbReference>
<protein>
    <submittedName>
        <fullName evidence="1">Uncharacterized protein</fullName>
    </submittedName>
</protein>
<dbReference type="EMBL" id="JARKIK010000029">
    <property type="protein sequence ID" value="KAK8742113.1"/>
    <property type="molecule type" value="Genomic_DNA"/>
</dbReference>
<keyword evidence="2" id="KW-1185">Reference proteome</keyword>
<reference evidence="1 2" key="1">
    <citation type="journal article" date="2024" name="BMC Genomics">
        <title>Genome assembly of redclaw crayfish (Cherax quadricarinatus) provides insights into its immune adaptation and hypoxia tolerance.</title>
        <authorList>
            <person name="Liu Z."/>
            <person name="Zheng J."/>
            <person name="Li H."/>
            <person name="Fang K."/>
            <person name="Wang S."/>
            <person name="He J."/>
            <person name="Zhou D."/>
            <person name="Weng S."/>
            <person name="Chi M."/>
            <person name="Gu Z."/>
            <person name="He J."/>
            <person name="Li F."/>
            <person name="Wang M."/>
        </authorList>
    </citation>
    <scope>NUCLEOTIDE SEQUENCE [LARGE SCALE GENOMIC DNA]</scope>
    <source>
        <strain evidence="1">ZL_2023a</strain>
    </source>
</reference>
<sequence>GKALVDMATVLVDATHTLVDTYLPPAEGDLNESGKSFILSTFSLNKKFLPITFLFFSDGRDGSLVIKSSALALKVNHRLHRTAHTFIHPDAACTDFSTLHIIKVAGTSAQDWVKALMQEVKLEEVTLARFATSLVLHTAHKIAVALNALLNVLQHPPSATQMMDALNIYSNNVSERLKALYALFFQYLKDLLKEVKAATTLLDTLARDTNMAHSVSAEDPHNSILARLRKLPIVKDILNTATDVYKKTQGYRGVGLALRVAEGSVLAATVMLPLATPLLRPVGGWRTVDLWACKALDKLQTIAPIVNKPTAEVSGEAQ</sequence>
<comment type="caution">
    <text evidence="1">The sequence shown here is derived from an EMBL/GenBank/DDBJ whole genome shotgun (WGS) entry which is preliminary data.</text>
</comment>
<dbReference type="GO" id="GO:0005829">
    <property type="term" value="C:cytosol"/>
    <property type="evidence" value="ECO:0007669"/>
    <property type="project" value="TreeGrafter"/>
</dbReference>
<dbReference type="GO" id="GO:0010890">
    <property type="term" value="P:positive regulation of triglyceride storage"/>
    <property type="evidence" value="ECO:0007669"/>
    <property type="project" value="TreeGrafter"/>
</dbReference>